<dbReference type="AlphaFoldDB" id="A0A941I7K4"/>
<evidence type="ECO:0000313" key="3">
    <source>
        <dbReference type="Proteomes" id="UP000680067"/>
    </source>
</evidence>
<gene>
    <name evidence="2" type="ORF">KDM89_17405</name>
</gene>
<protein>
    <submittedName>
        <fullName evidence="2">Uncharacterized protein</fullName>
    </submittedName>
</protein>
<keyword evidence="1" id="KW-1133">Transmembrane helix</keyword>
<accession>A0A941I7K4</accession>
<keyword evidence="3" id="KW-1185">Reference proteome</keyword>
<dbReference type="EMBL" id="JAGSPN010000016">
    <property type="protein sequence ID" value="MBR7783926.1"/>
    <property type="molecule type" value="Genomic_DNA"/>
</dbReference>
<proteinExistence type="predicted"/>
<reference evidence="2" key="1">
    <citation type="submission" date="2021-04" db="EMBL/GenBank/DDBJ databases">
        <title>novel species isolated from subtropical streams in China.</title>
        <authorList>
            <person name="Lu H."/>
        </authorList>
    </citation>
    <scope>NUCLEOTIDE SEQUENCE</scope>
    <source>
        <strain evidence="2">LFS511W</strain>
    </source>
</reference>
<comment type="caution">
    <text evidence="2">The sequence shown here is derived from an EMBL/GenBank/DDBJ whole genome shotgun (WGS) entry which is preliminary data.</text>
</comment>
<evidence type="ECO:0000256" key="1">
    <source>
        <dbReference type="SAM" id="Phobius"/>
    </source>
</evidence>
<organism evidence="2 3">
    <name type="scientific">Undibacterium luofuense</name>
    <dbReference type="NCBI Taxonomy" id="2828733"/>
    <lineage>
        <taxon>Bacteria</taxon>
        <taxon>Pseudomonadati</taxon>
        <taxon>Pseudomonadota</taxon>
        <taxon>Betaproteobacteria</taxon>
        <taxon>Burkholderiales</taxon>
        <taxon>Oxalobacteraceae</taxon>
        <taxon>Undibacterium</taxon>
    </lineage>
</organism>
<keyword evidence="1" id="KW-0472">Membrane</keyword>
<name>A0A941I7K4_9BURK</name>
<feature type="transmembrane region" description="Helical" evidence="1">
    <location>
        <begin position="21"/>
        <end position="44"/>
    </location>
</feature>
<dbReference type="RefSeq" id="WP_212689203.1">
    <property type="nucleotide sequence ID" value="NZ_JAGSPN010000016.1"/>
</dbReference>
<dbReference type="Proteomes" id="UP000680067">
    <property type="component" value="Unassembled WGS sequence"/>
</dbReference>
<sequence length="114" mass="12258">MKTGLQPGFLLATCGVDSGRLYVGISVVSALTAVTVIHVTLVILPNTVTVGADACGFFLWKIPTFYTGHSAILSNYQALRKPSKPVPLHWFLPYNSASKQILPPVFRKIALSSA</sequence>
<keyword evidence="1" id="KW-0812">Transmembrane</keyword>
<evidence type="ECO:0000313" key="2">
    <source>
        <dbReference type="EMBL" id="MBR7783926.1"/>
    </source>
</evidence>